<keyword evidence="4" id="KW-1185">Reference proteome</keyword>
<dbReference type="Proteomes" id="UP001597351">
    <property type="component" value="Unassembled WGS sequence"/>
</dbReference>
<dbReference type="PROSITE" id="PS51318">
    <property type="entry name" value="TAT"/>
    <property type="match status" value="1"/>
</dbReference>
<sequence>MTSLGTDRRTLLRGSAALTAFLPASVLVDARPSAAATPLRRDPFTIGVASGDPAPDGFVIWTRLAPDPLAEDGRGGMPAKDVQVGWQVATDEAFTDVVRAGSSRAVPAWGHSVHVEVTGLEPGREYFYRFRQGGWRSPAGRALTTPAYGAAVTSLAMAFVSCANWQAGWFTAYRHLADERPDVILHLGDYQYEGPGNSFDRAHVGGETVTLADYRRRHAQYRTDPDLQAAHAAAPWLAVWDDHEVDNNYADEVSEKPAEQAGFPARRAAAYRAYYENMPLRRASVPSGPDLQLYRRVPWGSLATFHMLDTRQYRDDQACGDGYKNCPDAAAPGRSLPGWQQEQWLLDGFRDSTATWDLLGQQVFFGRRDNNPDPAATVVSMDAWDGYAASRDRVVGGMVEHGVRNPVVLTGDVHAHWASEVFRDQDDPDSGIVASEFVTSSITSGGDGYDQADGQHPWAAWNPNLRFWTNLRGYVSTTITPSEMTVDYRCVNYVTSTGAPVFTRAQYVLEDGARGMQQTSSDPLMAVRRQAPSDARIIADTLREETGDEQG</sequence>
<protein>
    <submittedName>
        <fullName evidence="3">Alkaline phosphatase D family protein</fullName>
    </submittedName>
</protein>
<dbReference type="RefSeq" id="WP_343915667.1">
    <property type="nucleotide sequence ID" value="NZ_BAAAJT010000002.1"/>
</dbReference>
<dbReference type="PANTHER" id="PTHR43606">
    <property type="entry name" value="PHOSPHATASE, PUTATIVE (AFU_ORTHOLOGUE AFUA_6G08710)-RELATED"/>
    <property type="match status" value="1"/>
</dbReference>
<evidence type="ECO:0000313" key="3">
    <source>
        <dbReference type="EMBL" id="MFD1945442.1"/>
    </source>
</evidence>
<accession>A0ABW4TIU8</accession>
<comment type="caution">
    <text evidence="3">The sequence shown here is derived from an EMBL/GenBank/DDBJ whole genome shotgun (WGS) entry which is preliminary data.</text>
</comment>
<dbReference type="PANTHER" id="PTHR43606:SF2">
    <property type="entry name" value="ALKALINE PHOSPHATASE FAMILY PROTEIN (AFU_ORTHOLOGUE AFUA_5G03860)"/>
    <property type="match status" value="1"/>
</dbReference>
<dbReference type="InterPro" id="IPR032093">
    <property type="entry name" value="PhoD_N"/>
</dbReference>
<dbReference type="InterPro" id="IPR006311">
    <property type="entry name" value="TAT_signal"/>
</dbReference>
<dbReference type="InterPro" id="IPR038607">
    <property type="entry name" value="PhoD-like_sf"/>
</dbReference>
<dbReference type="Pfam" id="PF09423">
    <property type="entry name" value="PhoD"/>
    <property type="match status" value="1"/>
</dbReference>
<feature type="domain" description="Phospholipase D N-terminal" evidence="2">
    <location>
        <begin position="47"/>
        <end position="144"/>
    </location>
</feature>
<dbReference type="CDD" id="cd07389">
    <property type="entry name" value="MPP_PhoD"/>
    <property type="match status" value="1"/>
</dbReference>
<evidence type="ECO:0000259" key="1">
    <source>
        <dbReference type="Pfam" id="PF09423"/>
    </source>
</evidence>
<dbReference type="InterPro" id="IPR029052">
    <property type="entry name" value="Metallo-depent_PP-like"/>
</dbReference>
<organism evidence="3 4">
    <name type="scientific">Nocardioides aestuarii</name>
    <dbReference type="NCBI Taxonomy" id="252231"/>
    <lineage>
        <taxon>Bacteria</taxon>
        <taxon>Bacillati</taxon>
        <taxon>Actinomycetota</taxon>
        <taxon>Actinomycetes</taxon>
        <taxon>Propionibacteriales</taxon>
        <taxon>Nocardioidaceae</taxon>
        <taxon>Nocardioides</taxon>
    </lineage>
</organism>
<dbReference type="Gene3D" id="2.60.40.380">
    <property type="entry name" value="Purple acid phosphatase-like, N-terminal"/>
    <property type="match status" value="1"/>
</dbReference>
<feature type="domain" description="PhoD-like phosphatase metallophosphatase" evidence="1">
    <location>
        <begin position="157"/>
        <end position="488"/>
    </location>
</feature>
<dbReference type="Pfam" id="PF16655">
    <property type="entry name" value="PhoD_N"/>
    <property type="match status" value="1"/>
</dbReference>
<proteinExistence type="predicted"/>
<name>A0ABW4TIU8_9ACTN</name>
<dbReference type="Gene3D" id="3.60.21.70">
    <property type="entry name" value="PhoD-like phosphatase"/>
    <property type="match status" value="1"/>
</dbReference>
<dbReference type="InterPro" id="IPR052900">
    <property type="entry name" value="Phospholipid_Metab_Enz"/>
</dbReference>
<dbReference type="InterPro" id="IPR018946">
    <property type="entry name" value="PhoD-like_MPP"/>
</dbReference>
<dbReference type="EMBL" id="JBHUGD010000001">
    <property type="protein sequence ID" value="MFD1945442.1"/>
    <property type="molecule type" value="Genomic_DNA"/>
</dbReference>
<dbReference type="SUPFAM" id="SSF56300">
    <property type="entry name" value="Metallo-dependent phosphatases"/>
    <property type="match status" value="1"/>
</dbReference>
<reference evidence="4" key="1">
    <citation type="journal article" date="2019" name="Int. J. Syst. Evol. Microbiol.">
        <title>The Global Catalogue of Microorganisms (GCM) 10K type strain sequencing project: providing services to taxonomists for standard genome sequencing and annotation.</title>
        <authorList>
            <consortium name="The Broad Institute Genomics Platform"/>
            <consortium name="The Broad Institute Genome Sequencing Center for Infectious Disease"/>
            <person name="Wu L."/>
            <person name="Ma J."/>
        </authorList>
    </citation>
    <scope>NUCLEOTIDE SEQUENCE [LARGE SCALE GENOMIC DNA]</scope>
    <source>
        <strain evidence="4">CGMCC 1.12477</strain>
    </source>
</reference>
<evidence type="ECO:0000313" key="4">
    <source>
        <dbReference type="Proteomes" id="UP001597351"/>
    </source>
</evidence>
<gene>
    <name evidence="3" type="ORF">ACFSDE_01460</name>
</gene>
<evidence type="ECO:0000259" key="2">
    <source>
        <dbReference type="Pfam" id="PF16655"/>
    </source>
</evidence>